<proteinExistence type="predicted"/>
<accession>A0A0G1Y1Z1</accession>
<reference evidence="1" key="1">
    <citation type="journal article" date="2015" name="Nature">
        <title>rRNA introns, odd ribosomes, and small enigmatic genomes across a large radiation of phyla.</title>
        <authorList>
            <person name="Brown C.T."/>
            <person name="Hug L.A."/>
            <person name="Thomas B.C."/>
            <person name="Sharon I."/>
            <person name="Castelle C.J."/>
            <person name="Singh A."/>
            <person name="Wilkins M.J."/>
            <person name="Williams K.H."/>
            <person name="Banfield J.F."/>
        </authorList>
    </citation>
    <scope>NUCLEOTIDE SEQUENCE [LARGE SCALE GENOMIC DNA]</scope>
</reference>
<gene>
    <name evidence="1" type="ORF">UY44_C0006G0022</name>
</gene>
<name>A0A0G1Y1Z1_9BACT</name>
<organism evidence="1 2">
    <name type="scientific">Candidatus Kaiserbacteria bacterium GW2011_GWA2_49_19</name>
    <dbReference type="NCBI Taxonomy" id="1618669"/>
    <lineage>
        <taxon>Bacteria</taxon>
        <taxon>Candidatus Kaiseribacteriota</taxon>
    </lineage>
</organism>
<dbReference type="Proteomes" id="UP000033965">
    <property type="component" value="Unassembled WGS sequence"/>
</dbReference>
<dbReference type="AlphaFoldDB" id="A0A0G1Y1Z1"/>
<evidence type="ECO:0000313" key="1">
    <source>
        <dbReference type="EMBL" id="KKW08937.1"/>
    </source>
</evidence>
<sequence>MVCCIPRVEETLRTDQEDSMGAALMEDILGKQWRFMKCAPIILRPSPINS</sequence>
<comment type="caution">
    <text evidence="1">The sequence shown here is derived from an EMBL/GenBank/DDBJ whole genome shotgun (WGS) entry which is preliminary data.</text>
</comment>
<evidence type="ECO:0000313" key="2">
    <source>
        <dbReference type="Proteomes" id="UP000033965"/>
    </source>
</evidence>
<protein>
    <submittedName>
        <fullName evidence="1">Uncharacterized protein</fullName>
    </submittedName>
</protein>
<dbReference type="EMBL" id="LCPZ01000006">
    <property type="protein sequence ID" value="KKW08937.1"/>
    <property type="molecule type" value="Genomic_DNA"/>
</dbReference>